<dbReference type="Pfam" id="PF07690">
    <property type="entry name" value="MFS_1"/>
    <property type="match status" value="1"/>
</dbReference>
<gene>
    <name evidence="9" type="ORF">AKJ09_08779</name>
</gene>
<dbReference type="CDD" id="cd17328">
    <property type="entry name" value="MFS_spinster_like"/>
    <property type="match status" value="1"/>
</dbReference>
<feature type="domain" description="Major facilitator superfamily (MFS) profile" evidence="8">
    <location>
        <begin position="8"/>
        <end position="407"/>
    </location>
</feature>
<evidence type="ECO:0000256" key="4">
    <source>
        <dbReference type="ARBA" id="ARBA00022989"/>
    </source>
</evidence>
<evidence type="ECO:0000256" key="5">
    <source>
        <dbReference type="ARBA" id="ARBA00023136"/>
    </source>
</evidence>
<protein>
    <submittedName>
        <fullName evidence="9">Permease of the major facilitator superfamily</fullName>
    </submittedName>
</protein>
<evidence type="ECO:0000256" key="6">
    <source>
        <dbReference type="ARBA" id="ARBA00023157"/>
    </source>
</evidence>
<dbReference type="InterPro" id="IPR004156">
    <property type="entry name" value="OATP"/>
</dbReference>
<dbReference type="KEGG" id="llu:AKJ09_08779"/>
<evidence type="ECO:0000313" key="10">
    <source>
        <dbReference type="Proteomes" id="UP000064967"/>
    </source>
</evidence>
<feature type="transmembrane region" description="Helical" evidence="7">
    <location>
        <begin position="295"/>
        <end position="316"/>
    </location>
</feature>
<dbReference type="SUPFAM" id="SSF103473">
    <property type="entry name" value="MFS general substrate transporter"/>
    <property type="match status" value="1"/>
</dbReference>
<dbReference type="OrthoDB" id="9812221at2"/>
<feature type="transmembrane region" description="Helical" evidence="7">
    <location>
        <begin position="207"/>
        <end position="228"/>
    </location>
</feature>
<dbReference type="RefSeq" id="WP_146653078.1">
    <property type="nucleotide sequence ID" value="NZ_CP012333.1"/>
</dbReference>
<dbReference type="InterPro" id="IPR044770">
    <property type="entry name" value="MFS_spinster-like"/>
</dbReference>
<dbReference type="InterPro" id="IPR036259">
    <property type="entry name" value="MFS_trans_sf"/>
</dbReference>
<feature type="transmembrane region" description="Helical" evidence="7">
    <location>
        <begin position="382"/>
        <end position="403"/>
    </location>
</feature>
<evidence type="ECO:0000256" key="1">
    <source>
        <dbReference type="ARBA" id="ARBA00004141"/>
    </source>
</evidence>
<dbReference type="Pfam" id="PF03137">
    <property type="entry name" value="OATP"/>
    <property type="match status" value="1"/>
</dbReference>
<dbReference type="InterPro" id="IPR011701">
    <property type="entry name" value="MFS"/>
</dbReference>
<keyword evidence="4 7" id="KW-1133">Transmembrane helix</keyword>
<feature type="transmembrane region" description="Helical" evidence="7">
    <location>
        <begin position="132"/>
        <end position="154"/>
    </location>
</feature>
<organism evidence="9 10">
    <name type="scientific">Labilithrix luteola</name>
    <dbReference type="NCBI Taxonomy" id="1391654"/>
    <lineage>
        <taxon>Bacteria</taxon>
        <taxon>Pseudomonadati</taxon>
        <taxon>Myxococcota</taxon>
        <taxon>Polyangia</taxon>
        <taxon>Polyangiales</taxon>
        <taxon>Labilitrichaceae</taxon>
        <taxon>Labilithrix</taxon>
    </lineage>
</organism>
<sequence length="427" mass="45211">MIRKPRTILALFTALNLLNYLDRFVLSAVLGKVQDELALSNFMAGLLATVFLASYFVTAPAFGRLGDRLARKWLIAIGIVVWSAATIGSGLATGAVALFVSRAIVGVGEASYATLAPTIIDDVTPSARKGRALAVFYLATPVGTALGYIVGGLVEKHAGWRTAFFVAGGPGLLLAMITLLVKEPERVIAEEKADVRRDLGRLVRTPLYRQGVLGYCAYTAAIGAYAYWAPTFLYRRYGIAQSAASTKFGMIVVVAGALATAIGGFWADRVQKRVESQMPGSSEAERDPEVVRGQLGICAKGSLLGTGLAAACFFSTSANMFFAFAFFSILALFMSTSPINAVILRSAPQELRASAMALAIFAIHMFGDLWSPSFVGLLADHLPMQLAMMPLPIAIALSAWLWWPKPAPATATATNASAKASAGVDAA</sequence>
<proteinExistence type="predicted"/>
<keyword evidence="2" id="KW-0813">Transport</keyword>
<evidence type="ECO:0000313" key="9">
    <source>
        <dbReference type="EMBL" id="AKV02116.1"/>
    </source>
</evidence>
<feature type="transmembrane region" description="Helical" evidence="7">
    <location>
        <begin position="351"/>
        <end position="370"/>
    </location>
</feature>
<dbReference type="PATRIC" id="fig|1391654.3.peg.8890"/>
<keyword evidence="5 7" id="KW-0472">Membrane</keyword>
<accession>A0A0K1Q8I0</accession>
<name>A0A0K1Q8I0_9BACT</name>
<keyword evidence="6" id="KW-1015">Disulfide bond</keyword>
<reference evidence="9 10" key="1">
    <citation type="submission" date="2015-08" db="EMBL/GenBank/DDBJ databases">
        <authorList>
            <person name="Babu N.S."/>
            <person name="Beckwith C.J."/>
            <person name="Beseler K.G."/>
            <person name="Brison A."/>
            <person name="Carone J.V."/>
            <person name="Caskin T.P."/>
            <person name="Diamond M."/>
            <person name="Durham M.E."/>
            <person name="Foxe J.M."/>
            <person name="Go M."/>
            <person name="Henderson B.A."/>
            <person name="Jones I.B."/>
            <person name="McGettigan J.A."/>
            <person name="Micheletti S.J."/>
            <person name="Nasrallah M.E."/>
            <person name="Ortiz D."/>
            <person name="Piller C.R."/>
            <person name="Privatt S.R."/>
            <person name="Schneider S.L."/>
            <person name="Sharp S."/>
            <person name="Smith T.C."/>
            <person name="Stanton J.D."/>
            <person name="Ullery H.E."/>
            <person name="Wilson R.J."/>
            <person name="Serrano M.G."/>
            <person name="Buck G."/>
            <person name="Lee V."/>
            <person name="Wang Y."/>
            <person name="Carvalho R."/>
            <person name="Voegtly L."/>
            <person name="Shi R."/>
            <person name="Duckworth R."/>
            <person name="Johnson A."/>
            <person name="Loviza R."/>
            <person name="Walstead R."/>
            <person name="Shah Z."/>
            <person name="Kiflezghi M."/>
            <person name="Wade K."/>
            <person name="Ball S.L."/>
            <person name="Bradley K.W."/>
            <person name="Asai D.J."/>
            <person name="Bowman C.A."/>
            <person name="Russell D.A."/>
            <person name="Pope W.H."/>
            <person name="Jacobs-Sera D."/>
            <person name="Hendrix R.W."/>
            <person name="Hatfull G.F."/>
        </authorList>
    </citation>
    <scope>NUCLEOTIDE SEQUENCE [LARGE SCALE GENOMIC DNA]</scope>
    <source>
        <strain evidence="9 10">DSM 27648</strain>
    </source>
</reference>
<dbReference type="PANTHER" id="PTHR23505:SF79">
    <property type="entry name" value="PROTEIN SPINSTER"/>
    <property type="match status" value="1"/>
</dbReference>
<feature type="transmembrane region" description="Helical" evidence="7">
    <location>
        <begin position="322"/>
        <end position="344"/>
    </location>
</feature>
<evidence type="ECO:0000256" key="7">
    <source>
        <dbReference type="SAM" id="Phobius"/>
    </source>
</evidence>
<evidence type="ECO:0000256" key="3">
    <source>
        <dbReference type="ARBA" id="ARBA00022692"/>
    </source>
</evidence>
<evidence type="ECO:0000259" key="8">
    <source>
        <dbReference type="PROSITE" id="PS50850"/>
    </source>
</evidence>
<feature type="transmembrane region" description="Helical" evidence="7">
    <location>
        <begin position="248"/>
        <end position="267"/>
    </location>
</feature>
<dbReference type="Proteomes" id="UP000064967">
    <property type="component" value="Chromosome"/>
</dbReference>
<evidence type="ECO:0000256" key="2">
    <source>
        <dbReference type="ARBA" id="ARBA00022448"/>
    </source>
</evidence>
<keyword evidence="10" id="KW-1185">Reference proteome</keyword>
<feature type="transmembrane region" description="Helical" evidence="7">
    <location>
        <begin position="73"/>
        <end position="93"/>
    </location>
</feature>
<comment type="subcellular location">
    <subcellularLocation>
        <location evidence="1">Membrane</location>
        <topology evidence="1">Multi-pass membrane protein</topology>
    </subcellularLocation>
</comment>
<dbReference type="EMBL" id="CP012333">
    <property type="protein sequence ID" value="AKV02116.1"/>
    <property type="molecule type" value="Genomic_DNA"/>
</dbReference>
<dbReference type="GO" id="GO:0022857">
    <property type="term" value="F:transmembrane transporter activity"/>
    <property type="evidence" value="ECO:0007669"/>
    <property type="project" value="InterPro"/>
</dbReference>
<dbReference type="PANTHER" id="PTHR23505">
    <property type="entry name" value="SPINSTER"/>
    <property type="match status" value="1"/>
</dbReference>
<feature type="transmembrane region" description="Helical" evidence="7">
    <location>
        <begin position="37"/>
        <end position="61"/>
    </location>
</feature>
<feature type="transmembrane region" description="Helical" evidence="7">
    <location>
        <begin position="160"/>
        <end position="181"/>
    </location>
</feature>
<keyword evidence="3 7" id="KW-0812">Transmembrane</keyword>
<dbReference type="Gene3D" id="1.20.1250.20">
    <property type="entry name" value="MFS general substrate transporter like domains"/>
    <property type="match status" value="1"/>
</dbReference>
<dbReference type="PROSITE" id="PS50850">
    <property type="entry name" value="MFS"/>
    <property type="match status" value="1"/>
</dbReference>
<dbReference type="AlphaFoldDB" id="A0A0K1Q8I0"/>
<dbReference type="InterPro" id="IPR020846">
    <property type="entry name" value="MFS_dom"/>
</dbReference>
<dbReference type="GO" id="GO:0016020">
    <property type="term" value="C:membrane"/>
    <property type="evidence" value="ECO:0007669"/>
    <property type="project" value="UniProtKB-SubCell"/>
</dbReference>
<dbReference type="STRING" id="1391654.AKJ09_08779"/>